<dbReference type="EMBL" id="JBHTAJ010000007">
    <property type="protein sequence ID" value="MFC7179009.1"/>
    <property type="molecule type" value="Genomic_DNA"/>
</dbReference>
<keyword evidence="4" id="KW-1185">Reference proteome</keyword>
<evidence type="ECO:0000256" key="2">
    <source>
        <dbReference type="SAM" id="Phobius"/>
    </source>
</evidence>
<evidence type="ECO:0000313" key="3">
    <source>
        <dbReference type="EMBL" id="MFC7179009.1"/>
    </source>
</evidence>
<sequence>MSRRARRGRTVPRPTYGGPLPWLLSLPARLHLRWALILAVMVVAMGAYGRTLVTAPPMPPGKAPGVEQGGAPAGSSVAAR</sequence>
<keyword evidence="2" id="KW-0812">Transmembrane</keyword>
<organism evidence="3 4">
    <name type="scientific">Kitasatospora paranensis</name>
    <dbReference type="NCBI Taxonomy" id="258053"/>
    <lineage>
        <taxon>Bacteria</taxon>
        <taxon>Bacillati</taxon>
        <taxon>Actinomycetota</taxon>
        <taxon>Actinomycetes</taxon>
        <taxon>Kitasatosporales</taxon>
        <taxon>Streptomycetaceae</taxon>
        <taxon>Kitasatospora</taxon>
    </lineage>
</organism>
<reference evidence="4" key="1">
    <citation type="journal article" date="2019" name="Int. J. Syst. Evol. Microbiol.">
        <title>The Global Catalogue of Microorganisms (GCM) 10K type strain sequencing project: providing services to taxonomists for standard genome sequencing and annotation.</title>
        <authorList>
            <consortium name="The Broad Institute Genomics Platform"/>
            <consortium name="The Broad Institute Genome Sequencing Center for Infectious Disease"/>
            <person name="Wu L."/>
            <person name="Ma J."/>
        </authorList>
    </citation>
    <scope>NUCLEOTIDE SEQUENCE [LARGE SCALE GENOMIC DNA]</scope>
    <source>
        <strain evidence="4">CGMCC 1.12859</strain>
    </source>
</reference>
<comment type="caution">
    <text evidence="3">The sequence shown here is derived from an EMBL/GenBank/DDBJ whole genome shotgun (WGS) entry which is preliminary data.</text>
</comment>
<name>A0ABW2FSB6_9ACTN</name>
<evidence type="ECO:0000256" key="1">
    <source>
        <dbReference type="SAM" id="MobiDB-lite"/>
    </source>
</evidence>
<dbReference type="Proteomes" id="UP001596435">
    <property type="component" value="Unassembled WGS sequence"/>
</dbReference>
<proteinExistence type="predicted"/>
<feature type="region of interest" description="Disordered" evidence="1">
    <location>
        <begin position="55"/>
        <end position="80"/>
    </location>
</feature>
<evidence type="ECO:0000313" key="4">
    <source>
        <dbReference type="Proteomes" id="UP001596435"/>
    </source>
</evidence>
<dbReference type="RefSeq" id="WP_345704851.1">
    <property type="nucleotide sequence ID" value="NZ_BAABKV010000001.1"/>
</dbReference>
<keyword evidence="2" id="KW-1133">Transmembrane helix</keyword>
<accession>A0ABW2FSB6</accession>
<gene>
    <name evidence="3" type="ORF">ACFQMG_05450</name>
</gene>
<feature type="transmembrane region" description="Helical" evidence="2">
    <location>
        <begin position="30"/>
        <end position="49"/>
    </location>
</feature>
<keyword evidence="2" id="KW-0472">Membrane</keyword>
<protein>
    <submittedName>
        <fullName evidence="3">Uncharacterized protein</fullName>
    </submittedName>
</protein>